<keyword evidence="3" id="KW-0969">Cilium</keyword>
<dbReference type="RefSeq" id="WP_167204268.1">
    <property type="nucleotide sequence ID" value="NZ_JAASRO010000001.1"/>
</dbReference>
<keyword evidence="2" id="KW-0472">Membrane</keyword>
<dbReference type="Proteomes" id="UP000555407">
    <property type="component" value="Unassembled WGS sequence"/>
</dbReference>
<name>A0A7X5V6E2_9ACTN</name>
<comment type="caution">
    <text evidence="3">The sequence shown here is derived from an EMBL/GenBank/DDBJ whole genome shotgun (WGS) entry which is preliminary data.</text>
</comment>
<feature type="region of interest" description="Disordered" evidence="1">
    <location>
        <begin position="52"/>
        <end position="71"/>
    </location>
</feature>
<evidence type="ECO:0000313" key="3">
    <source>
        <dbReference type="EMBL" id="NIK55511.1"/>
    </source>
</evidence>
<organism evidence="3 4">
    <name type="scientific">Kribbella shirazensis</name>
    <dbReference type="NCBI Taxonomy" id="1105143"/>
    <lineage>
        <taxon>Bacteria</taxon>
        <taxon>Bacillati</taxon>
        <taxon>Actinomycetota</taxon>
        <taxon>Actinomycetes</taxon>
        <taxon>Propionibacteriales</taxon>
        <taxon>Kribbellaceae</taxon>
        <taxon>Kribbella</taxon>
    </lineage>
</organism>
<protein>
    <submittedName>
        <fullName evidence="3">Flagellar basal body-associated protein FliL</fullName>
    </submittedName>
</protein>
<keyword evidence="3" id="KW-0966">Cell projection</keyword>
<keyword evidence="3" id="KW-0282">Flagellum</keyword>
<evidence type="ECO:0000256" key="2">
    <source>
        <dbReference type="SAM" id="Phobius"/>
    </source>
</evidence>
<keyword evidence="4" id="KW-1185">Reference proteome</keyword>
<evidence type="ECO:0000256" key="1">
    <source>
        <dbReference type="SAM" id="MobiDB-lite"/>
    </source>
</evidence>
<accession>A0A7X5V6E2</accession>
<dbReference type="AlphaFoldDB" id="A0A7X5V6E2"/>
<keyword evidence="2" id="KW-1133">Transmembrane helix</keyword>
<sequence length="71" mass="7580">MSTRPPYNSAPSYGQPPRKSRAGLIITLIVVLALISLTALGFLAYRIIDHQRTSDPEPGSAVGAASYRPVV</sequence>
<feature type="transmembrane region" description="Helical" evidence="2">
    <location>
        <begin position="20"/>
        <end position="45"/>
    </location>
</feature>
<proteinExistence type="predicted"/>
<gene>
    <name evidence="3" type="ORF">BJY22_001228</name>
</gene>
<dbReference type="EMBL" id="JAASRO010000001">
    <property type="protein sequence ID" value="NIK55511.1"/>
    <property type="molecule type" value="Genomic_DNA"/>
</dbReference>
<evidence type="ECO:0000313" key="4">
    <source>
        <dbReference type="Proteomes" id="UP000555407"/>
    </source>
</evidence>
<reference evidence="3 4" key="1">
    <citation type="submission" date="2020-03" db="EMBL/GenBank/DDBJ databases">
        <title>Sequencing the genomes of 1000 actinobacteria strains.</title>
        <authorList>
            <person name="Klenk H.-P."/>
        </authorList>
    </citation>
    <scope>NUCLEOTIDE SEQUENCE [LARGE SCALE GENOMIC DNA]</scope>
    <source>
        <strain evidence="3 4">DSM 45490</strain>
    </source>
</reference>
<keyword evidence="2" id="KW-0812">Transmembrane</keyword>